<evidence type="ECO:0000256" key="7">
    <source>
        <dbReference type="SAM" id="Phobius"/>
    </source>
</evidence>
<evidence type="ECO:0000256" key="5">
    <source>
        <dbReference type="ARBA" id="ARBA00022989"/>
    </source>
</evidence>
<protein>
    <recommendedName>
        <fullName evidence="10">Lysylphosphatidylglycerol synthetase/UPF0104</fullName>
    </recommendedName>
</protein>
<feature type="transmembrane region" description="Helical" evidence="7">
    <location>
        <begin position="284"/>
        <end position="308"/>
    </location>
</feature>
<keyword evidence="9" id="KW-1185">Reference proteome</keyword>
<evidence type="ECO:0000256" key="1">
    <source>
        <dbReference type="ARBA" id="ARBA00004651"/>
    </source>
</evidence>
<dbReference type="KEGG" id="mvu:Metvu_0199"/>
<dbReference type="STRING" id="579137.Metvu_0199"/>
<evidence type="ECO:0000313" key="9">
    <source>
        <dbReference type="Proteomes" id="UP000002063"/>
    </source>
</evidence>
<comment type="similarity">
    <text evidence="2">Belongs to the UPF0104 family.</text>
</comment>
<dbReference type="PANTHER" id="PTHR39087:SF2">
    <property type="entry name" value="UPF0104 MEMBRANE PROTEIN MJ1595"/>
    <property type="match status" value="1"/>
</dbReference>
<keyword evidence="6 7" id="KW-0472">Membrane</keyword>
<keyword evidence="5 7" id="KW-1133">Transmembrane helix</keyword>
<name>C9RER4_METVM</name>
<dbReference type="eggNOG" id="arCOG00899">
    <property type="taxonomic scope" value="Archaea"/>
</dbReference>
<feature type="transmembrane region" description="Helical" evidence="7">
    <location>
        <begin position="251"/>
        <end position="272"/>
    </location>
</feature>
<dbReference type="Pfam" id="PF03706">
    <property type="entry name" value="LPG_synthase_TM"/>
    <property type="match status" value="1"/>
</dbReference>
<evidence type="ECO:0008006" key="10">
    <source>
        <dbReference type="Google" id="ProtNLM"/>
    </source>
</evidence>
<sequence length="313" mass="35792">MDLKKQILNKRTVASFVLSFIIILYIISKIDLDKVLIILKNLNIIYYLLAIAMFYLSIVIKSYRWKLFLKNAKIDLNLKDAFLIYYLSMFVNSLVPAKLGDVYRGYLLKKKTEKSISLGFGTVFIERIFDLVAMISILFISAYLSFEANIPNEILYSIKWGVIIILLLILFIIGFLVINSRLNLKNRRIEGILMNFEKGLKAVKLETLPIITTLSFLGWLIEGLTIYFIFLALNLKLSIIFGIFSDLASSLLTAIPLTPSGLGIVDYALIYILKLKNLGYSESFAVLILYRLISYFSIVFFGAILFSINDMKK</sequence>
<reference evidence="8" key="1">
    <citation type="submission" date="2009-10" db="EMBL/GenBank/DDBJ databases">
        <title>Complete sequence of chromosome of Methanocaldococcus vulcanius M7.</title>
        <authorList>
            <consortium name="US DOE Joint Genome Institute"/>
            <person name="Lucas S."/>
            <person name="Copeland A."/>
            <person name="Lapidus A."/>
            <person name="Glavina del Rio T."/>
            <person name="Dalin E."/>
            <person name="Tice H."/>
            <person name="Bruce D."/>
            <person name="Goodwin L."/>
            <person name="Pitluck S."/>
            <person name="Lcollab F.I."/>
            <person name="Brettin T."/>
            <person name="Detter J.C."/>
            <person name="Han C."/>
            <person name="Tapia R."/>
            <person name="Kuske C.R."/>
            <person name="Schmutz J."/>
            <person name="Larimer F."/>
            <person name="Land M."/>
            <person name="Hauser L."/>
            <person name="Kyrpides N."/>
            <person name="Ovchinikova G."/>
            <person name="Sieprawska-Lupa M."/>
            <person name="Whitman W.B."/>
            <person name="Woyke T."/>
        </authorList>
    </citation>
    <scope>NUCLEOTIDE SEQUENCE [LARGE SCALE GENOMIC DNA]</scope>
    <source>
        <strain evidence="8">M7</strain>
    </source>
</reference>
<dbReference type="GeneID" id="8512527"/>
<proteinExistence type="inferred from homology"/>
<dbReference type="Proteomes" id="UP000002063">
    <property type="component" value="Chromosome"/>
</dbReference>
<dbReference type="RefSeq" id="WP_012819612.1">
    <property type="nucleotide sequence ID" value="NC_013407.1"/>
</dbReference>
<dbReference type="PANTHER" id="PTHR39087">
    <property type="entry name" value="UPF0104 MEMBRANE PROTEIN MJ1595"/>
    <property type="match status" value="1"/>
</dbReference>
<feature type="transmembrane region" description="Helical" evidence="7">
    <location>
        <begin position="83"/>
        <end position="103"/>
    </location>
</feature>
<keyword evidence="4 7" id="KW-0812">Transmembrane</keyword>
<feature type="transmembrane region" description="Helical" evidence="7">
    <location>
        <begin position="44"/>
        <end position="63"/>
    </location>
</feature>
<dbReference type="AlphaFoldDB" id="C9RER4"/>
<dbReference type="NCBIfam" id="TIGR00374">
    <property type="entry name" value="flippase-like domain"/>
    <property type="match status" value="1"/>
</dbReference>
<feature type="transmembrane region" description="Helical" evidence="7">
    <location>
        <begin position="124"/>
        <end position="146"/>
    </location>
</feature>
<evidence type="ECO:0000256" key="3">
    <source>
        <dbReference type="ARBA" id="ARBA00022475"/>
    </source>
</evidence>
<dbReference type="GO" id="GO:0005886">
    <property type="term" value="C:plasma membrane"/>
    <property type="evidence" value="ECO:0007669"/>
    <property type="project" value="UniProtKB-SubCell"/>
</dbReference>
<feature type="transmembrane region" description="Helical" evidence="7">
    <location>
        <begin position="158"/>
        <end position="178"/>
    </location>
</feature>
<feature type="transmembrane region" description="Helical" evidence="7">
    <location>
        <begin position="12"/>
        <end position="32"/>
    </location>
</feature>
<evidence type="ECO:0000313" key="8">
    <source>
        <dbReference type="EMBL" id="ACX72066.1"/>
    </source>
</evidence>
<evidence type="ECO:0000256" key="2">
    <source>
        <dbReference type="ARBA" id="ARBA00011061"/>
    </source>
</evidence>
<dbReference type="InterPro" id="IPR022791">
    <property type="entry name" value="L-PG_synthase/AglD"/>
</dbReference>
<evidence type="ECO:0000256" key="4">
    <source>
        <dbReference type="ARBA" id="ARBA00022692"/>
    </source>
</evidence>
<organism evidence="8 9">
    <name type="scientific">Methanocaldococcus vulcanius (strain ATCC 700851 / DSM 12094 / M7)</name>
    <name type="common">Methanococcus vulcanius</name>
    <dbReference type="NCBI Taxonomy" id="579137"/>
    <lineage>
        <taxon>Archaea</taxon>
        <taxon>Methanobacteriati</taxon>
        <taxon>Methanobacteriota</taxon>
        <taxon>Methanomada group</taxon>
        <taxon>Methanococci</taxon>
        <taxon>Methanococcales</taxon>
        <taxon>Methanocaldococcaceae</taxon>
        <taxon>Methanocaldococcus</taxon>
    </lineage>
</organism>
<comment type="subcellular location">
    <subcellularLocation>
        <location evidence="1">Cell membrane</location>
        <topology evidence="1">Multi-pass membrane protein</topology>
    </subcellularLocation>
</comment>
<keyword evidence="3" id="KW-1003">Cell membrane</keyword>
<dbReference type="OrthoDB" id="351177at2157"/>
<feature type="transmembrane region" description="Helical" evidence="7">
    <location>
        <begin position="226"/>
        <end position="244"/>
    </location>
</feature>
<dbReference type="HOGENOM" id="CLU_048072_3_0_2"/>
<evidence type="ECO:0000256" key="6">
    <source>
        <dbReference type="ARBA" id="ARBA00023136"/>
    </source>
</evidence>
<gene>
    <name evidence="8" type="ordered locus">Metvu_0199</name>
</gene>
<dbReference type="EMBL" id="CP001787">
    <property type="protein sequence ID" value="ACX72066.1"/>
    <property type="molecule type" value="Genomic_DNA"/>
</dbReference>
<accession>C9RER4</accession>